<dbReference type="Proteomes" id="UP001258434">
    <property type="component" value="Unassembled WGS sequence"/>
</dbReference>
<keyword evidence="1" id="KW-0472">Membrane</keyword>
<dbReference type="RefSeq" id="WP_009292658.1">
    <property type="nucleotide sequence ID" value="NZ_CP011073.1"/>
</dbReference>
<dbReference type="InterPro" id="IPR049458">
    <property type="entry name" value="EpsG-like"/>
</dbReference>
<dbReference type="EMBL" id="JAVFHL010000001">
    <property type="protein sequence ID" value="MDT6977736.1"/>
    <property type="molecule type" value="Genomic_DNA"/>
</dbReference>
<proteinExistence type="predicted"/>
<sequence length="382" mass="44975">MLEAIEILLSQGTVYVIIYIYLFCLALLESSQYFSLFKRETVLFSSYILLLFIGLRWETGTDWLSYKELFDSLELHWSFLINVYHFDIGYVLFNAAVKLFTENYTLFLLINSFLTIYVLYRLLIKISPYPNLSLLVFYSTFMIAQFMGSNRRMMAMVFILWSFYYLYQQQKRSYVLMLILAFLFHRSSLICLLALLVPYRAFSVSRTIVILFTSLIIGILQLPAKLVEMSGGYLSTIVNNPIVEKIVFYSETGEEHLVTSTGSLLLSTTLAIIKRSIFLLFYFYVMKKNVLDRLTQYIYNIYVFAFAGYLFFIGSFFQMLTAFFAMIEIVLIGRMYSYSSSKDKIILLILIFFYGIFQMLNALNIYPELYLPYIPFWSDIRR</sequence>
<evidence type="ECO:0000313" key="2">
    <source>
        <dbReference type="EMBL" id="MDT6977736.1"/>
    </source>
</evidence>
<dbReference type="Pfam" id="PF14897">
    <property type="entry name" value="EpsG"/>
    <property type="match status" value="1"/>
</dbReference>
<dbReference type="KEGG" id="bfb:VU15_16380"/>
<accession>A0ABD5G1F1</accession>
<feature type="transmembrane region" description="Helical" evidence="1">
    <location>
        <begin position="204"/>
        <end position="224"/>
    </location>
</feature>
<feature type="transmembrane region" description="Helical" evidence="1">
    <location>
        <begin position="77"/>
        <end position="97"/>
    </location>
</feature>
<dbReference type="AlphaFoldDB" id="A0ABD5G1F1"/>
<gene>
    <name evidence="2" type="ORF">BFGS077_003041</name>
</gene>
<feature type="transmembrane region" description="Helical" evidence="1">
    <location>
        <begin position="40"/>
        <end position="57"/>
    </location>
</feature>
<feature type="transmembrane region" description="Helical" evidence="1">
    <location>
        <begin position="104"/>
        <end position="123"/>
    </location>
</feature>
<feature type="transmembrane region" description="Helical" evidence="1">
    <location>
        <begin position="174"/>
        <end position="197"/>
    </location>
</feature>
<feature type="transmembrane region" description="Helical" evidence="1">
    <location>
        <begin position="345"/>
        <end position="366"/>
    </location>
</feature>
<feature type="transmembrane region" description="Helical" evidence="1">
    <location>
        <begin position="12"/>
        <end position="28"/>
    </location>
</feature>
<keyword evidence="1" id="KW-1133">Transmembrane helix</keyword>
<evidence type="ECO:0000256" key="1">
    <source>
        <dbReference type="SAM" id="Phobius"/>
    </source>
</evidence>
<organism evidence="2 3">
    <name type="scientific">Bacteroides fragilis</name>
    <dbReference type="NCBI Taxonomy" id="817"/>
    <lineage>
        <taxon>Bacteria</taxon>
        <taxon>Pseudomonadati</taxon>
        <taxon>Bacteroidota</taxon>
        <taxon>Bacteroidia</taxon>
        <taxon>Bacteroidales</taxon>
        <taxon>Bacteroidaceae</taxon>
        <taxon>Bacteroides</taxon>
    </lineage>
</organism>
<evidence type="ECO:0000313" key="3">
    <source>
        <dbReference type="Proteomes" id="UP001258434"/>
    </source>
</evidence>
<reference evidence="2 3" key="2">
    <citation type="submission" date="2023-08" db="EMBL/GenBank/DDBJ databases">
        <authorList>
            <person name="Du M."/>
            <person name="Liu C."/>
            <person name="Liu S.-J."/>
        </authorList>
    </citation>
    <scope>NUCLEOTIDE SEQUENCE [LARGE SCALE GENOMIC DNA]</scope>
    <source>
        <strain evidence="2 3">GS077</strain>
    </source>
</reference>
<reference evidence="3" key="1">
    <citation type="submission" date="2023-07" db="EMBL/GenBank/DDBJ databases">
        <title>A gut symbiont ubiquitin homologue binds and inactivates peptidyl-prolyl isomerase to mediate the interbacterial arms race in the human gut.</title>
        <authorList>
            <person name="Jiang K."/>
            <person name="Li W."/>
            <person name="Tong M."/>
            <person name="Xu J."/>
            <person name="Chen Z."/>
            <person name="Yang Y."/>
            <person name="Zang Y."/>
            <person name="Jiao X."/>
            <person name="Liu C."/>
            <person name="Lim B."/>
            <person name="Jiang X."/>
            <person name="Wang J."/>
            <person name="Wu D."/>
            <person name="Wang M."/>
            <person name="Liu S.-J."/>
            <person name="Shao F."/>
            <person name="Gao X."/>
        </authorList>
    </citation>
    <scope>NUCLEOTIDE SEQUENCE [LARGE SCALE GENOMIC DNA]</scope>
    <source>
        <strain evidence="3">GS077</strain>
    </source>
</reference>
<keyword evidence="1" id="KW-0812">Transmembrane</keyword>
<comment type="caution">
    <text evidence="2">The sequence shown here is derived from an EMBL/GenBank/DDBJ whole genome shotgun (WGS) entry which is preliminary data.</text>
</comment>
<feature type="transmembrane region" description="Helical" evidence="1">
    <location>
        <begin position="320"/>
        <end position="338"/>
    </location>
</feature>
<protein>
    <submittedName>
        <fullName evidence="2">EpsG family protein</fullName>
    </submittedName>
</protein>
<feature type="transmembrane region" description="Helical" evidence="1">
    <location>
        <begin position="297"/>
        <end position="314"/>
    </location>
</feature>
<feature type="transmembrane region" description="Helical" evidence="1">
    <location>
        <begin position="264"/>
        <end position="285"/>
    </location>
</feature>
<name>A0ABD5G1F1_BACFG</name>